<feature type="coiled-coil region" evidence="1">
    <location>
        <begin position="20"/>
        <end position="47"/>
    </location>
</feature>
<reference evidence="2 3" key="1">
    <citation type="journal article" date="2011" name="Science">
        <title>The ecoresponsive genome of Daphnia pulex.</title>
        <authorList>
            <person name="Colbourne J.K."/>
            <person name="Pfrender M.E."/>
            <person name="Gilbert D."/>
            <person name="Thomas W.K."/>
            <person name="Tucker A."/>
            <person name="Oakley T.H."/>
            <person name="Tokishita S."/>
            <person name="Aerts A."/>
            <person name="Arnold G.J."/>
            <person name="Basu M.K."/>
            <person name="Bauer D.J."/>
            <person name="Caceres C.E."/>
            <person name="Carmel L."/>
            <person name="Casola C."/>
            <person name="Choi J.H."/>
            <person name="Detter J.C."/>
            <person name="Dong Q."/>
            <person name="Dusheyko S."/>
            <person name="Eads B.D."/>
            <person name="Frohlich T."/>
            <person name="Geiler-Samerotte K.A."/>
            <person name="Gerlach D."/>
            <person name="Hatcher P."/>
            <person name="Jogdeo S."/>
            <person name="Krijgsveld J."/>
            <person name="Kriventseva E.V."/>
            <person name="Kultz D."/>
            <person name="Laforsch C."/>
            <person name="Lindquist E."/>
            <person name="Lopez J."/>
            <person name="Manak J.R."/>
            <person name="Muller J."/>
            <person name="Pangilinan J."/>
            <person name="Patwardhan R.P."/>
            <person name="Pitluck S."/>
            <person name="Pritham E.J."/>
            <person name="Rechtsteiner A."/>
            <person name="Rho M."/>
            <person name="Rogozin I.B."/>
            <person name="Sakarya O."/>
            <person name="Salamov A."/>
            <person name="Schaack S."/>
            <person name="Shapiro H."/>
            <person name="Shiga Y."/>
            <person name="Skalitzky C."/>
            <person name="Smith Z."/>
            <person name="Souvorov A."/>
            <person name="Sung W."/>
            <person name="Tang Z."/>
            <person name="Tsuchiya D."/>
            <person name="Tu H."/>
            <person name="Vos H."/>
            <person name="Wang M."/>
            <person name="Wolf Y.I."/>
            <person name="Yamagata H."/>
            <person name="Yamada T."/>
            <person name="Ye Y."/>
            <person name="Shaw J.R."/>
            <person name="Andrews J."/>
            <person name="Crease T.J."/>
            <person name="Tang H."/>
            <person name="Lucas S.M."/>
            <person name="Robertson H.M."/>
            <person name="Bork P."/>
            <person name="Koonin E.V."/>
            <person name="Zdobnov E.M."/>
            <person name="Grigoriev I.V."/>
            <person name="Lynch M."/>
            <person name="Boore J.L."/>
        </authorList>
    </citation>
    <scope>NUCLEOTIDE SEQUENCE [LARGE SCALE GENOMIC DNA]</scope>
</reference>
<dbReference type="Proteomes" id="UP000000305">
    <property type="component" value="Unassembled WGS sequence"/>
</dbReference>
<evidence type="ECO:0000256" key="1">
    <source>
        <dbReference type="SAM" id="Coils"/>
    </source>
</evidence>
<keyword evidence="3" id="KW-1185">Reference proteome</keyword>
<evidence type="ECO:0000313" key="3">
    <source>
        <dbReference type="Proteomes" id="UP000000305"/>
    </source>
</evidence>
<organism evidence="2 3">
    <name type="scientific">Daphnia pulex</name>
    <name type="common">Water flea</name>
    <dbReference type="NCBI Taxonomy" id="6669"/>
    <lineage>
        <taxon>Eukaryota</taxon>
        <taxon>Metazoa</taxon>
        <taxon>Ecdysozoa</taxon>
        <taxon>Arthropoda</taxon>
        <taxon>Crustacea</taxon>
        <taxon>Branchiopoda</taxon>
        <taxon>Diplostraca</taxon>
        <taxon>Cladocera</taxon>
        <taxon>Anomopoda</taxon>
        <taxon>Daphniidae</taxon>
        <taxon>Daphnia</taxon>
    </lineage>
</organism>
<evidence type="ECO:0000313" key="2">
    <source>
        <dbReference type="EMBL" id="EFX70129.1"/>
    </source>
</evidence>
<dbReference type="KEGG" id="dpx:DAPPUDRAFT_328453"/>
<name>E9HDQ9_DAPPU</name>
<sequence length="171" mass="19221">MEQNEEKSLKATIAGISAHEDEQDVELQRQKKKLSQLEKLAANVAQLMRIPVTFSNFKTQALIDTSAAASFLTHRLLIFSVVVVKPIDLDEGCILGYDFLAANKIVINPSERTISYTHENELRNLIIPPLSICSISIATPPQLDLAGVPVEQKENLKNLLLSYFPFFHRKY</sequence>
<proteinExistence type="predicted"/>
<dbReference type="EMBL" id="GL732625">
    <property type="protein sequence ID" value="EFX70129.1"/>
    <property type="molecule type" value="Genomic_DNA"/>
</dbReference>
<protein>
    <submittedName>
        <fullName evidence="2">Uncharacterized protein</fullName>
    </submittedName>
</protein>
<dbReference type="AlphaFoldDB" id="E9HDQ9"/>
<keyword evidence="1" id="KW-0175">Coiled coil</keyword>
<gene>
    <name evidence="2" type="ORF">DAPPUDRAFT_328453</name>
</gene>
<dbReference type="HOGENOM" id="CLU_1564450_0_0_1"/>
<dbReference type="InParanoid" id="E9HDQ9"/>
<accession>E9HDQ9</accession>